<evidence type="ECO:0000256" key="10">
    <source>
        <dbReference type="SAM" id="MobiDB-lite"/>
    </source>
</evidence>
<dbReference type="InterPro" id="IPR003439">
    <property type="entry name" value="ABC_transporter-like_ATP-bd"/>
</dbReference>
<evidence type="ECO:0000256" key="9">
    <source>
        <dbReference type="ARBA" id="ARBA00023136"/>
    </source>
</evidence>
<dbReference type="RefSeq" id="WP_111270675.1">
    <property type="nucleotide sequence ID" value="NZ_QKWW01000033.1"/>
</dbReference>
<keyword evidence="2" id="KW-0813">Transport</keyword>
<keyword evidence="7 14" id="KW-0067">ATP-binding</keyword>
<keyword evidence="8 11" id="KW-1133">Transmembrane helix</keyword>
<dbReference type="GO" id="GO:0008234">
    <property type="term" value="F:cysteine-type peptidase activity"/>
    <property type="evidence" value="ECO:0007669"/>
    <property type="project" value="UniProtKB-KW"/>
</dbReference>
<accession>A0A2W6P6I9</accession>
<evidence type="ECO:0000256" key="4">
    <source>
        <dbReference type="ARBA" id="ARBA00022692"/>
    </source>
</evidence>
<dbReference type="Gene3D" id="1.20.1560.10">
    <property type="entry name" value="ABC transporter type 1, transmembrane domain"/>
    <property type="match status" value="1"/>
</dbReference>
<evidence type="ECO:0000259" key="12">
    <source>
        <dbReference type="PROSITE" id="PS50893"/>
    </source>
</evidence>
<evidence type="ECO:0000313" key="15">
    <source>
        <dbReference type="Proteomes" id="UP000249204"/>
    </source>
</evidence>
<keyword evidence="9 11" id="KW-0472">Membrane</keyword>
<dbReference type="Gene3D" id="3.40.50.300">
    <property type="entry name" value="P-loop containing nucleotide triphosphate hydrolases"/>
    <property type="match status" value="1"/>
</dbReference>
<comment type="caution">
    <text evidence="14">The sequence shown here is derived from an EMBL/GenBank/DDBJ whole genome shotgun (WGS) entry which is preliminary data.</text>
</comment>
<dbReference type="PROSITE" id="PS50929">
    <property type="entry name" value="ABC_TM1F"/>
    <property type="match status" value="1"/>
</dbReference>
<dbReference type="InterPro" id="IPR011527">
    <property type="entry name" value="ABC1_TM_dom"/>
</dbReference>
<keyword evidence="4 11" id="KW-0812">Transmembrane</keyword>
<feature type="compositionally biased region" description="Basic and acidic residues" evidence="10">
    <location>
        <begin position="369"/>
        <end position="379"/>
    </location>
</feature>
<feature type="transmembrane region" description="Helical" evidence="11">
    <location>
        <begin position="68"/>
        <end position="87"/>
    </location>
</feature>
<evidence type="ECO:0000256" key="8">
    <source>
        <dbReference type="ARBA" id="ARBA00022989"/>
    </source>
</evidence>
<dbReference type="FunFam" id="3.40.50.300:FF:000299">
    <property type="entry name" value="ABC transporter ATP-binding protein/permease"/>
    <property type="match status" value="1"/>
</dbReference>
<dbReference type="PROSITE" id="PS00211">
    <property type="entry name" value="ABC_TRANSPORTER_1"/>
    <property type="match status" value="1"/>
</dbReference>
<dbReference type="EMBL" id="QKWW01000033">
    <property type="protein sequence ID" value="PZT55290.1"/>
    <property type="molecule type" value="Genomic_DNA"/>
</dbReference>
<evidence type="ECO:0000313" key="14">
    <source>
        <dbReference type="EMBL" id="PZT55290.1"/>
    </source>
</evidence>
<dbReference type="GO" id="GO:0016887">
    <property type="term" value="F:ATP hydrolysis activity"/>
    <property type="evidence" value="ECO:0007669"/>
    <property type="project" value="InterPro"/>
</dbReference>
<proteinExistence type="predicted"/>
<feature type="compositionally biased region" description="Basic and acidic residues" evidence="10">
    <location>
        <begin position="340"/>
        <end position="362"/>
    </location>
</feature>
<sequence length="672" mass="75163">MKSGYSRVETEQSEQPTSSWIAPYTAQYRWRFIGAIALGTCAALCAVMLLFTSGYLISKSALRPENILMVYVPIVGVRAFGIFRAVFRYAERLAGHDAVLRVLADQRVKLYRILEPQALFLRSRMQTGDVLGALADDVERLQDIYLRTVFPAVTALVIYGAAVLAFGSVDPMFAVCMALYMLFIAAVLPAISLRLTWRWRVQLKRENSKLYTRLTDGVLGLGDWIASGRAAAFVQWQEEDEEQVDQIRRRLRRWNRWRDFIAQFVIGLMVVSVTLWAGQAASAAQLPAVMIAAFVLVLFPLTESLLPVGDALGHVPDYRESLERLNKLEGQEGTSTDTVGIKDRDNRIKYTDKNRNQDRSKDSGGYNEQNKELRQDSREPGLNTGQHSNSIRGYRDDSSTAADGRIRLRIPPKLRADIAIEQVSYRYASEGEYALQDISLHLSQGKRLAILGRSGGGKSTLLKLIQGALSPTSGQVLVNDLPVEMLGESVTEVVAVLNQSPHLFDTTVANNLRIGRPDATDEEIRQVAAQVGLAGLIESLPQAYHTPMLETGLRFSGGERQRIALARVLLEKTPVVIFDEPTVGLDPVTERELMRTMLDSLQGKTLIWVTHHLIGAEKMDEIVFVENGKIVMQGSHEQLLAREERYRRLIELDRPGWLERQHETPLPPAASK</sequence>
<dbReference type="InterPro" id="IPR003593">
    <property type="entry name" value="AAA+_ATPase"/>
</dbReference>
<feature type="transmembrane region" description="Helical" evidence="11">
    <location>
        <begin position="144"/>
        <end position="166"/>
    </location>
</feature>
<dbReference type="GO" id="GO:0015421">
    <property type="term" value="F:ABC-type oligopeptide transporter activity"/>
    <property type="evidence" value="ECO:0007669"/>
    <property type="project" value="TreeGrafter"/>
</dbReference>
<dbReference type="GO" id="GO:0005886">
    <property type="term" value="C:plasma membrane"/>
    <property type="evidence" value="ECO:0007669"/>
    <property type="project" value="UniProtKB-SubCell"/>
</dbReference>
<dbReference type="InterPro" id="IPR036640">
    <property type="entry name" value="ABC1_TM_sf"/>
</dbReference>
<organism evidence="14 15">
    <name type="scientific">Paenibacillus silvae</name>
    <dbReference type="NCBI Taxonomy" id="1325358"/>
    <lineage>
        <taxon>Bacteria</taxon>
        <taxon>Bacillati</taxon>
        <taxon>Bacillota</taxon>
        <taxon>Bacilli</taxon>
        <taxon>Bacillales</taxon>
        <taxon>Paenibacillaceae</taxon>
        <taxon>Paenibacillus</taxon>
    </lineage>
</organism>
<dbReference type="CDD" id="cd03247">
    <property type="entry name" value="ABCC_cytochrome_bd"/>
    <property type="match status" value="1"/>
</dbReference>
<keyword evidence="3" id="KW-1003">Cell membrane</keyword>
<dbReference type="InterPro" id="IPR039421">
    <property type="entry name" value="Type_1_exporter"/>
</dbReference>
<dbReference type="PANTHER" id="PTHR43394">
    <property type="entry name" value="ATP-DEPENDENT PERMEASE MDL1, MITOCHONDRIAL"/>
    <property type="match status" value="1"/>
</dbReference>
<keyword evidence="6" id="KW-0645">Protease</keyword>
<evidence type="ECO:0000256" key="6">
    <source>
        <dbReference type="ARBA" id="ARBA00022807"/>
    </source>
</evidence>
<dbReference type="SUPFAM" id="SSF52540">
    <property type="entry name" value="P-loop containing nucleoside triphosphate hydrolases"/>
    <property type="match status" value="1"/>
</dbReference>
<evidence type="ECO:0000256" key="7">
    <source>
        <dbReference type="ARBA" id="ARBA00022840"/>
    </source>
</evidence>
<dbReference type="PANTHER" id="PTHR43394:SF1">
    <property type="entry name" value="ATP-BINDING CASSETTE SUB-FAMILY B MEMBER 10, MITOCHONDRIAL"/>
    <property type="match status" value="1"/>
</dbReference>
<feature type="transmembrane region" description="Helical" evidence="11">
    <location>
        <begin position="257"/>
        <end position="277"/>
    </location>
</feature>
<evidence type="ECO:0000256" key="5">
    <source>
        <dbReference type="ARBA" id="ARBA00022741"/>
    </source>
</evidence>
<dbReference type="SUPFAM" id="SSF90123">
    <property type="entry name" value="ABC transporter transmembrane region"/>
    <property type="match status" value="1"/>
</dbReference>
<name>A0A2W6P6I9_9BACL</name>
<gene>
    <name evidence="14" type="ORF">DN757_13140</name>
</gene>
<keyword evidence="5" id="KW-0547">Nucleotide-binding</keyword>
<dbReference type="SMART" id="SM00382">
    <property type="entry name" value="AAA"/>
    <property type="match status" value="1"/>
</dbReference>
<keyword evidence="6" id="KW-0378">Hydrolase</keyword>
<dbReference type="PROSITE" id="PS50893">
    <property type="entry name" value="ABC_TRANSPORTER_2"/>
    <property type="match status" value="1"/>
</dbReference>
<evidence type="ECO:0000259" key="13">
    <source>
        <dbReference type="PROSITE" id="PS50929"/>
    </source>
</evidence>
<keyword evidence="6" id="KW-0788">Thiol protease</keyword>
<dbReference type="Pfam" id="PF00664">
    <property type="entry name" value="ABC_membrane"/>
    <property type="match status" value="1"/>
</dbReference>
<feature type="domain" description="ABC transporter" evidence="12">
    <location>
        <begin position="418"/>
        <end position="652"/>
    </location>
</feature>
<feature type="transmembrane region" description="Helical" evidence="11">
    <location>
        <begin position="32"/>
        <end position="56"/>
    </location>
</feature>
<feature type="domain" description="ABC transmembrane type-1" evidence="13">
    <location>
        <begin position="33"/>
        <end position="317"/>
    </location>
</feature>
<evidence type="ECO:0000256" key="11">
    <source>
        <dbReference type="SAM" id="Phobius"/>
    </source>
</evidence>
<evidence type="ECO:0000256" key="2">
    <source>
        <dbReference type="ARBA" id="ARBA00022448"/>
    </source>
</evidence>
<dbReference type="InterPro" id="IPR017871">
    <property type="entry name" value="ABC_transporter-like_CS"/>
</dbReference>
<evidence type="ECO:0000256" key="3">
    <source>
        <dbReference type="ARBA" id="ARBA00022475"/>
    </source>
</evidence>
<feature type="region of interest" description="Disordered" evidence="10">
    <location>
        <begin position="326"/>
        <end position="398"/>
    </location>
</feature>
<dbReference type="InterPro" id="IPR027417">
    <property type="entry name" value="P-loop_NTPase"/>
</dbReference>
<dbReference type="AlphaFoldDB" id="A0A2W6P6I9"/>
<dbReference type="Pfam" id="PF00005">
    <property type="entry name" value="ABC_tran"/>
    <property type="match status" value="1"/>
</dbReference>
<evidence type="ECO:0000256" key="1">
    <source>
        <dbReference type="ARBA" id="ARBA00004651"/>
    </source>
</evidence>
<comment type="subcellular location">
    <subcellularLocation>
        <location evidence="1">Cell membrane</location>
        <topology evidence="1">Multi-pass membrane protein</topology>
    </subcellularLocation>
</comment>
<feature type="transmembrane region" description="Helical" evidence="11">
    <location>
        <begin position="172"/>
        <end position="195"/>
    </location>
</feature>
<reference evidence="14 15" key="1">
    <citation type="submission" date="2018-06" db="EMBL/GenBank/DDBJ databases">
        <title>Isolation of heavy metals resistant Paenibacillus silvae NC2 from Gold-Copper mine in ZiJin, China.</title>
        <authorList>
            <person name="Xu J."/>
            <person name="Mazhar H.S."/>
            <person name="Rensing C."/>
        </authorList>
    </citation>
    <scope>NUCLEOTIDE SEQUENCE [LARGE SCALE GENOMIC DNA]</scope>
    <source>
        <strain evidence="14 15">NC2</strain>
    </source>
</reference>
<dbReference type="GO" id="GO:0005524">
    <property type="term" value="F:ATP binding"/>
    <property type="evidence" value="ECO:0007669"/>
    <property type="project" value="UniProtKB-KW"/>
</dbReference>
<dbReference type="Proteomes" id="UP000249204">
    <property type="component" value="Unassembled WGS sequence"/>
</dbReference>
<protein>
    <submittedName>
        <fullName evidence="14">Amino acid ABC transporter ATP-binding protein</fullName>
    </submittedName>
</protein>